<evidence type="ECO:0000256" key="1">
    <source>
        <dbReference type="ARBA" id="ARBA00004651"/>
    </source>
</evidence>
<feature type="transmembrane region" description="Helical" evidence="6">
    <location>
        <begin position="519"/>
        <end position="541"/>
    </location>
</feature>
<comment type="subcellular location">
    <subcellularLocation>
        <location evidence="1 6">Cell membrane</location>
        <topology evidence="1 6">Multi-pass membrane protein</topology>
    </subcellularLocation>
</comment>
<keyword evidence="2 6" id="KW-1003">Cell membrane</keyword>
<keyword evidence="9" id="KW-1185">Reference proteome</keyword>
<feature type="transmembrane region" description="Helical" evidence="6">
    <location>
        <begin position="610"/>
        <end position="633"/>
    </location>
</feature>
<dbReference type="InterPro" id="IPR003838">
    <property type="entry name" value="ABC3_permease_C"/>
</dbReference>
<accession>A0ABU9VHM5</accession>
<feature type="domain" description="ABC3 transporter permease C-terminal" evidence="7">
    <location>
        <begin position="64"/>
        <end position="179"/>
    </location>
</feature>
<evidence type="ECO:0000256" key="6">
    <source>
        <dbReference type="PIRNR" id="PIRNR018968"/>
    </source>
</evidence>
<gene>
    <name evidence="8" type="ORF">MKY91_06060</name>
</gene>
<evidence type="ECO:0000259" key="7">
    <source>
        <dbReference type="Pfam" id="PF02687"/>
    </source>
</evidence>
<comment type="similarity">
    <text evidence="6">Belongs to the ABC-4 integral membrane protein family.</text>
</comment>
<dbReference type="PANTHER" id="PTHR46795">
    <property type="entry name" value="ABC TRANSPORTER PERMEASE-RELATED-RELATED"/>
    <property type="match status" value="1"/>
</dbReference>
<reference evidence="8 9" key="1">
    <citation type="submission" date="2024-03" db="EMBL/GenBank/DDBJ databases">
        <title>Bacilli Hybrid Assemblies.</title>
        <authorList>
            <person name="Kovac J."/>
        </authorList>
    </citation>
    <scope>NUCLEOTIDE SEQUENCE [LARGE SCALE GENOMIC DNA]</scope>
    <source>
        <strain evidence="8 9">FSL R7-0666</strain>
    </source>
</reference>
<feature type="transmembrane region" description="Helical" evidence="6">
    <location>
        <begin position="198"/>
        <end position="217"/>
    </location>
</feature>
<keyword evidence="4 6" id="KW-1133">Transmembrane helix</keyword>
<feature type="transmembrane region" description="Helical" evidence="6">
    <location>
        <begin position="584"/>
        <end position="604"/>
    </location>
</feature>
<dbReference type="InterPro" id="IPR052536">
    <property type="entry name" value="ABC-4_Integral_Memb_Prot"/>
</dbReference>
<evidence type="ECO:0000256" key="4">
    <source>
        <dbReference type="ARBA" id="ARBA00022989"/>
    </source>
</evidence>
<dbReference type="Pfam" id="PF02687">
    <property type="entry name" value="FtsX"/>
    <property type="match status" value="1"/>
</dbReference>
<keyword evidence="5 6" id="KW-0472">Membrane</keyword>
<feature type="transmembrane region" description="Helical" evidence="6">
    <location>
        <begin position="284"/>
        <end position="306"/>
    </location>
</feature>
<feature type="transmembrane region" description="Helical" evidence="6">
    <location>
        <begin position="112"/>
        <end position="142"/>
    </location>
</feature>
<feature type="transmembrane region" description="Helical" evidence="6">
    <location>
        <begin position="18"/>
        <end position="35"/>
    </location>
</feature>
<dbReference type="Proteomes" id="UP001418796">
    <property type="component" value="Unassembled WGS sequence"/>
</dbReference>
<evidence type="ECO:0000313" key="9">
    <source>
        <dbReference type="Proteomes" id="UP001418796"/>
    </source>
</evidence>
<feature type="transmembrane region" description="Helical" evidence="6">
    <location>
        <begin position="154"/>
        <end position="177"/>
    </location>
</feature>
<evidence type="ECO:0000256" key="2">
    <source>
        <dbReference type="ARBA" id="ARBA00022475"/>
    </source>
</evidence>
<evidence type="ECO:0000313" key="8">
    <source>
        <dbReference type="EMBL" id="MEN0642723.1"/>
    </source>
</evidence>
<proteinExistence type="inferred from homology"/>
<dbReference type="PANTHER" id="PTHR46795:SF1">
    <property type="entry name" value="ABC TRANSPORTER PERMEASE PROTEIN"/>
    <property type="match status" value="1"/>
</dbReference>
<sequence length="644" mass="72623">MNISTLARRNVIGHLQRYLAYFLSCSFAVTIYFAYATFTLHPEVVNGSIPAADIVRIGMIAAQLIIVVFSIFFIAYSNSAFLQVREKEFGLLSLFGMTNNQLRKLIYLEQTILSLAAIVAGIGFGLLFSKLFLMLMNFLLAVETPMQFQIIPRAFIETGLLFLILFQALTFFGLFRLKNRRIIDLIRAKKKPKPMPIASKWLTVLSITTLALGYTLAATANLFSAFFLVIPIVILVMIGTYFLFTQGMLALFKRLYANKNNLFRGTTLLTRTNILFRLKDHARMLFLTSIISAVLLTAGGMVFMFFQTFIDQGTKIVPQAIAWVEEDANQFQVIDPSAVEETFALSNQKIEYTVNTLALPGQMSLPVPYSNLIQDTEIMIVSQSDFNRVAQQKGLDTISLNTDEILLNTPFSTMATVYDDDDRTETLHVKEQELSVHIVSEIFGEALFSSAGPASSIIVVRDSVYETLAASFNESDKMRLMGYELENWKDAVDVSNEIKEQVNPAFAYSLQTRAPEYQMLIQASALTIFIGVFISLLFFIVQGSMIYLKLFTEIEDTKQQLCSLHRIGITKEESARIINRQVQFLFFVPFVVGSIHAAFAYAMLGSILSIQLWGSGVLVISIYFVFQVFYYLLTKYVYQRAVLA</sequence>
<keyword evidence="3 6" id="KW-0812">Transmembrane</keyword>
<dbReference type="RefSeq" id="WP_343129803.1">
    <property type="nucleotide sequence ID" value="NZ_JBCITK010000001.1"/>
</dbReference>
<organism evidence="8 9">
    <name type="scientific">Alkalicoccobacillus gibsonii</name>
    <dbReference type="NCBI Taxonomy" id="79881"/>
    <lineage>
        <taxon>Bacteria</taxon>
        <taxon>Bacillati</taxon>
        <taxon>Bacillota</taxon>
        <taxon>Bacilli</taxon>
        <taxon>Bacillales</taxon>
        <taxon>Bacillaceae</taxon>
        <taxon>Alkalicoccobacillus</taxon>
    </lineage>
</organism>
<evidence type="ECO:0000256" key="3">
    <source>
        <dbReference type="ARBA" id="ARBA00022692"/>
    </source>
</evidence>
<keyword evidence="6" id="KW-0813">Transport</keyword>
<feature type="transmembrane region" description="Helical" evidence="6">
    <location>
        <begin position="55"/>
        <end position="76"/>
    </location>
</feature>
<protein>
    <submittedName>
        <fullName evidence="8">ABC transporter permease</fullName>
    </submittedName>
</protein>
<comment type="caution">
    <text evidence="8">The sequence shown here is derived from an EMBL/GenBank/DDBJ whole genome shotgun (WGS) entry which is preliminary data.</text>
</comment>
<dbReference type="EMBL" id="JBCITK010000001">
    <property type="protein sequence ID" value="MEN0642723.1"/>
    <property type="molecule type" value="Genomic_DNA"/>
</dbReference>
<evidence type="ECO:0000256" key="5">
    <source>
        <dbReference type="ARBA" id="ARBA00023136"/>
    </source>
</evidence>
<dbReference type="PIRSF" id="PIRSF018968">
    <property type="entry name" value="ABC_permease_BceB"/>
    <property type="match status" value="1"/>
</dbReference>
<name>A0ABU9VHM5_9BACI</name>
<dbReference type="InterPro" id="IPR027022">
    <property type="entry name" value="ABC_permease_BceB-typ"/>
</dbReference>
<feature type="transmembrane region" description="Helical" evidence="6">
    <location>
        <begin position="223"/>
        <end position="244"/>
    </location>
</feature>